<organism evidence="12 13">
    <name type="scientific">Scleropages formosus</name>
    <name type="common">Asian bonytongue</name>
    <name type="synonym">Osteoglossum formosum</name>
    <dbReference type="NCBI Taxonomy" id="113540"/>
    <lineage>
        <taxon>Eukaryota</taxon>
        <taxon>Metazoa</taxon>
        <taxon>Chordata</taxon>
        <taxon>Craniata</taxon>
        <taxon>Vertebrata</taxon>
        <taxon>Euteleostomi</taxon>
        <taxon>Actinopterygii</taxon>
        <taxon>Neopterygii</taxon>
        <taxon>Teleostei</taxon>
        <taxon>Osteoglossocephala</taxon>
        <taxon>Osteoglossomorpha</taxon>
        <taxon>Osteoglossiformes</taxon>
        <taxon>Osteoglossidae</taxon>
        <taxon>Scleropages</taxon>
    </lineage>
</organism>
<dbReference type="OrthoDB" id="9890215at2759"/>
<reference evidence="12 13" key="1">
    <citation type="submission" date="2019-04" db="EMBL/GenBank/DDBJ databases">
        <authorList>
            <consortium name="Wellcome Sanger Institute Data Sharing"/>
        </authorList>
    </citation>
    <scope>NUCLEOTIDE SEQUENCE [LARGE SCALE GENOMIC DNA]</scope>
</reference>
<evidence type="ECO:0000256" key="8">
    <source>
        <dbReference type="SAM" id="MobiDB-lite"/>
    </source>
</evidence>
<keyword evidence="5 9" id="KW-0472">Membrane</keyword>
<accession>A0A8C9SZE9</accession>
<dbReference type="InterPro" id="IPR036116">
    <property type="entry name" value="FN3_sf"/>
</dbReference>
<dbReference type="Pfam" id="PF12772">
    <property type="entry name" value="GHBP"/>
    <property type="match status" value="1"/>
</dbReference>
<feature type="transmembrane region" description="Helical" evidence="9">
    <location>
        <begin position="248"/>
        <end position="270"/>
    </location>
</feature>
<dbReference type="GO" id="GO:0004896">
    <property type="term" value="F:cytokine receptor activity"/>
    <property type="evidence" value="ECO:0007669"/>
    <property type="project" value="TreeGrafter"/>
</dbReference>
<keyword evidence="6" id="KW-0675">Receptor</keyword>
<evidence type="ECO:0000256" key="1">
    <source>
        <dbReference type="ARBA" id="ARBA00004479"/>
    </source>
</evidence>
<dbReference type="GeneID" id="108938566"/>
<dbReference type="GO" id="GO:0009897">
    <property type="term" value="C:external side of plasma membrane"/>
    <property type="evidence" value="ECO:0007669"/>
    <property type="project" value="TreeGrafter"/>
</dbReference>
<evidence type="ECO:0000256" key="6">
    <source>
        <dbReference type="ARBA" id="ARBA00023170"/>
    </source>
</evidence>
<keyword evidence="7" id="KW-0325">Glycoprotein</keyword>
<feature type="signal peptide" evidence="10">
    <location>
        <begin position="1"/>
        <end position="18"/>
    </location>
</feature>
<reference evidence="12" key="3">
    <citation type="submission" date="2025-09" db="UniProtKB">
        <authorList>
            <consortium name="Ensembl"/>
        </authorList>
    </citation>
    <scope>IDENTIFICATION</scope>
</reference>
<name>A0A8C9SZE9_SCLFO</name>
<dbReference type="RefSeq" id="XP_018614717.2">
    <property type="nucleotide sequence ID" value="XM_018759201.2"/>
</dbReference>
<dbReference type="AlphaFoldDB" id="A0A8C9SZE9"/>
<evidence type="ECO:0000256" key="10">
    <source>
        <dbReference type="SAM" id="SignalP"/>
    </source>
</evidence>
<proteinExistence type="predicted"/>
<dbReference type="InterPro" id="IPR015152">
    <property type="entry name" value="Growth/epo_recpt_lig-bind"/>
</dbReference>
<evidence type="ECO:0000256" key="5">
    <source>
        <dbReference type="ARBA" id="ARBA00023136"/>
    </source>
</evidence>
<dbReference type="RefSeq" id="XP_018614714.2">
    <property type="nucleotide sequence ID" value="XM_018759198.2"/>
</dbReference>
<dbReference type="FunFam" id="2.60.40.10:FF:000269">
    <property type="entry name" value="Growth hormone receptor"/>
    <property type="match status" value="1"/>
</dbReference>
<dbReference type="PANTHER" id="PTHR23037">
    <property type="entry name" value="CYTOKINE RECEPTOR"/>
    <property type="match status" value="1"/>
</dbReference>
<dbReference type="GeneTree" id="ENSGT00940000165107"/>
<dbReference type="RefSeq" id="XP_018614715.2">
    <property type="nucleotide sequence ID" value="XM_018759199.2"/>
</dbReference>
<protein>
    <submittedName>
        <fullName evidence="12">Growth hormone receptor a</fullName>
    </submittedName>
</protein>
<dbReference type="Proteomes" id="UP000694397">
    <property type="component" value="Chromosome 17"/>
</dbReference>
<dbReference type="Ensembl" id="ENSSFOT00015051547.1">
    <property type="protein sequence ID" value="ENSSFOP00015042036.1"/>
    <property type="gene ID" value="ENSSFOG00015028987.1"/>
</dbReference>
<feature type="chain" id="PRO_5034221090" evidence="10">
    <location>
        <begin position="19"/>
        <end position="648"/>
    </location>
</feature>
<dbReference type="Gene3D" id="2.60.40.10">
    <property type="entry name" value="Immunoglobulins"/>
    <property type="match status" value="2"/>
</dbReference>
<keyword evidence="2 9" id="KW-0812">Transmembrane</keyword>
<dbReference type="SUPFAM" id="SSF49265">
    <property type="entry name" value="Fibronectin type III"/>
    <property type="match status" value="2"/>
</dbReference>
<evidence type="ECO:0000256" key="3">
    <source>
        <dbReference type="ARBA" id="ARBA00022729"/>
    </source>
</evidence>
<feature type="compositionally biased region" description="Basic and acidic residues" evidence="8">
    <location>
        <begin position="480"/>
        <end position="508"/>
    </location>
</feature>
<evidence type="ECO:0000256" key="7">
    <source>
        <dbReference type="ARBA" id="ARBA00023180"/>
    </source>
</evidence>
<dbReference type="CDD" id="cd00063">
    <property type="entry name" value="FN3"/>
    <property type="match status" value="1"/>
</dbReference>
<feature type="region of interest" description="Disordered" evidence="8">
    <location>
        <begin position="403"/>
        <end position="424"/>
    </location>
</feature>
<evidence type="ECO:0000313" key="12">
    <source>
        <dbReference type="Ensembl" id="ENSSFOP00015042036.1"/>
    </source>
</evidence>
<dbReference type="InterPro" id="IPR025871">
    <property type="entry name" value="GHBP"/>
</dbReference>
<feature type="domain" description="Fibronectin type-III" evidence="11">
    <location>
        <begin position="138"/>
        <end position="241"/>
    </location>
</feature>
<dbReference type="InterPro" id="IPR003961">
    <property type="entry name" value="FN3_dom"/>
</dbReference>
<keyword evidence="4 9" id="KW-1133">Transmembrane helix</keyword>
<evidence type="ECO:0000313" key="13">
    <source>
        <dbReference type="Proteomes" id="UP000694397"/>
    </source>
</evidence>
<dbReference type="PANTHER" id="PTHR23037:SF46">
    <property type="entry name" value="INTERLEUKIN 5 RECEPTOR SUBUNIT ALPHA"/>
    <property type="match status" value="1"/>
</dbReference>
<evidence type="ECO:0000256" key="9">
    <source>
        <dbReference type="SAM" id="Phobius"/>
    </source>
</evidence>
<gene>
    <name evidence="12" type="primary">ghra</name>
</gene>
<dbReference type="Pfam" id="PF09067">
    <property type="entry name" value="EpoR_lig-bind"/>
    <property type="match status" value="1"/>
</dbReference>
<evidence type="ECO:0000259" key="11">
    <source>
        <dbReference type="PROSITE" id="PS50853"/>
    </source>
</evidence>
<reference evidence="12" key="2">
    <citation type="submission" date="2025-08" db="UniProtKB">
        <authorList>
            <consortium name="Ensembl"/>
        </authorList>
    </citation>
    <scope>IDENTIFICATION</scope>
</reference>
<sequence>MVVRYVAILHLQTVFLLGIETLAVLGHAPTSEAPRQGPHFTSCLSREQETFRCWWSTGSFQNLSQPGALRVFFLKENSISRNWTECPDYTRSVPNECFFNKTYTSIWTSYCVQLRSGAQNVTYDERCFSVENIVHPDPPIGLNWTLLNVSRSGLHFDIMARWEPPPSADVKTGWMTLVYEVHYRERNSSRWEVLDLEIGTQQSIFGLHTNKEYEVRVRCKMRTFRNFGDFSESIFVHVSQIPSKESTFPVTLVFIFGAIAVAILLILVIFSQQQRLMVILLPPVPAPKIKGIDPELLKKGKLDELSSILSSHPIYKPEMFHEDPWVEFIELDLDGMEAGEKMGCSDTQRLLGVGAQLGSSHGLGVKDDDSGRASCYEPELPEADPDTLAAICLAQHEKGATSLLPQSNLSATTAGGTPPDPDPAPIRDPIPCPTHRPESRPLVQTQLSTHSWINMDFYAQVSDVTPTGGVMLSPSQQSRVTEKIPVEKKEGQDAQVPEKENVGEQQKKAEGKKRFQLLIVTPEEGAYTSEVDAQKVSSGYSHEKSCEDSIPQTIQPPAKKISQEACQQLGGPTGDYQSPYLLPPPIPVPPVSDYTVVQDVDAQHSLLLNPTTTVTATPAPTPTPTLTKPSPAMAVGYLSPDLLGNLPL</sequence>
<evidence type="ECO:0000256" key="2">
    <source>
        <dbReference type="ARBA" id="ARBA00022692"/>
    </source>
</evidence>
<dbReference type="PROSITE" id="PS50853">
    <property type="entry name" value="FN3"/>
    <property type="match status" value="1"/>
</dbReference>
<dbReference type="RefSeq" id="XP_018614716.2">
    <property type="nucleotide sequence ID" value="XM_018759200.2"/>
</dbReference>
<keyword evidence="13" id="KW-1185">Reference proteome</keyword>
<evidence type="ECO:0000256" key="4">
    <source>
        <dbReference type="ARBA" id="ARBA00022989"/>
    </source>
</evidence>
<dbReference type="InterPro" id="IPR013783">
    <property type="entry name" value="Ig-like_fold"/>
</dbReference>
<keyword evidence="3 10" id="KW-0732">Signal</keyword>
<comment type="subcellular location">
    <subcellularLocation>
        <location evidence="1">Membrane</location>
        <topology evidence="1">Single-pass type I membrane protein</topology>
    </subcellularLocation>
</comment>
<feature type="region of interest" description="Disordered" evidence="8">
    <location>
        <begin position="469"/>
        <end position="508"/>
    </location>
</feature>